<feature type="transmembrane region" description="Helical" evidence="6">
    <location>
        <begin position="280"/>
        <end position="308"/>
    </location>
</feature>
<dbReference type="FunFam" id="1.20.1250.20:FF:000078">
    <property type="entry name" value="MFS maltose transporter, putative"/>
    <property type="match status" value="1"/>
</dbReference>
<gene>
    <name evidence="8" type="ORF">LTR05_005853</name>
</gene>
<dbReference type="SUPFAM" id="SSF103473">
    <property type="entry name" value="MFS general substrate transporter"/>
    <property type="match status" value="1"/>
</dbReference>
<name>A0AAN7SYR7_9EURO</name>
<organism evidence="8 9">
    <name type="scientific">Lithohypha guttulata</name>
    <dbReference type="NCBI Taxonomy" id="1690604"/>
    <lineage>
        <taxon>Eukaryota</taxon>
        <taxon>Fungi</taxon>
        <taxon>Dikarya</taxon>
        <taxon>Ascomycota</taxon>
        <taxon>Pezizomycotina</taxon>
        <taxon>Eurotiomycetes</taxon>
        <taxon>Chaetothyriomycetidae</taxon>
        <taxon>Chaetothyriales</taxon>
        <taxon>Trichomeriaceae</taxon>
        <taxon>Lithohypha</taxon>
    </lineage>
</organism>
<reference evidence="8 9" key="1">
    <citation type="submission" date="2023-08" db="EMBL/GenBank/DDBJ databases">
        <title>Black Yeasts Isolated from many extreme environments.</title>
        <authorList>
            <person name="Coleine C."/>
            <person name="Stajich J.E."/>
            <person name="Selbmann L."/>
        </authorList>
    </citation>
    <scope>NUCLEOTIDE SEQUENCE [LARGE SCALE GENOMIC DNA]</scope>
    <source>
        <strain evidence="8 9">CCFEE 5910</strain>
    </source>
</reference>
<dbReference type="Gene3D" id="1.20.1250.20">
    <property type="entry name" value="MFS general substrate transporter like domains"/>
    <property type="match status" value="1"/>
</dbReference>
<feature type="transmembrane region" description="Helical" evidence="6">
    <location>
        <begin position="198"/>
        <end position="222"/>
    </location>
</feature>
<feature type="transmembrane region" description="Helical" evidence="6">
    <location>
        <begin position="133"/>
        <end position="152"/>
    </location>
</feature>
<dbReference type="AlphaFoldDB" id="A0AAN7SYR7"/>
<feature type="transmembrane region" description="Helical" evidence="6">
    <location>
        <begin position="43"/>
        <end position="62"/>
    </location>
</feature>
<feature type="transmembrane region" description="Helical" evidence="6">
    <location>
        <begin position="344"/>
        <end position="364"/>
    </location>
</feature>
<dbReference type="InterPro" id="IPR050360">
    <property type="entry name" value="MFS_Sugar_Transporters"/>
</dbReference>
<feature type="domain" description="Major facilitator superfamily (MFS) profile" evidence="7">
    <location>
        <begin position="27"/>
        <end position="467"/>
    </location>
</feature>
<feature type="transmembrane region" description="Helical" evidence="6">
    <location>
        <begin position="74"/>
        <end position="95"/>
    </location>
</feature>
<feature type="transmembrane region" description="Helical" evidence="6">
    <location>
        <begin position="411"/>
        <end position="432"/>
    </location>
</feature>
<dbReference type="InterPro" id="IPR020846">
    <property type="entry name" value="MFS_dom"/>
</dbReference>
<evidence type="ECO:0000313" key="9">
    <source>
        <dbReference type="Proteomes" id="UP001309876"/>
    </source>
</evidence>
<evidence type="ECO:0000256" key="2">
    <source>
        <dbReference type="ARBA" id="ARBA00010992"/>
    </source>
</evidence>
<dbReference type="InterPro" id="IPR036259">
    <property type="entry name" value="MFS_trans_sf"/>
</dbReference>
<proteinExistence type="inferred from homology"/>
<dbReference type="EMBL" id="JAVRRJ010000005">
    <property type="protein sequence ID" value="KAK5084775.1"/>
    <property type="molecule type" value="Genomic_DNA"/>
</dbReference>
<comment type="caution">
    <text evidence="8">The sequence shown here is derived from an EMBL/GenBank/DDBJ whole genome shotgun (WGS) entry which is preliminary data.</text>
</comment>
<comment type="subcellular location">
    <subcellularLocation>
        <location evidence="1">Membrane</location>
        <topology evidence="1">Multi-pass membrane protein</topology>
    </subcellularLocation>
</comment>
<dbReference type="PANTHER" id="PTHR48022:SF27">
    <property type="entry name" value="MAJOR FACILITATOR SUPERFAMILY (MFS) PROFILE DOMAIN-CONTAINING PROTEIN"/>
    <property type="match status" value="1"/>
</dbReference>
<feature type="transmembrane region" description="Helical" evidence="6">
    <location>
        <begin position="164"/>
        <end position="186"/>
    </location>
</feature>
<evidence type="ECO:0000256" key="3">
    <source>
        <dbReference type="ARBA" id="ARBA00022692"/>
    </source>
</evidence>
<comment type="similarity">
    <text evidence="2">Belongs to the major facilitator superfamily. Sugar transporter (TC 2.A.1.1) family.</text>
</comment>
<dbReference type="PANTHER" id="PTHR48022">
    <property type="entry name" value="PLASTIDIC GLUCOSE TRANSPORTER 4"/>
    <property type="match status" value="1"/>
</dbReference>
<dbReference type="InterPro" id="IPR005828">
    <property type="entry name" value="MFS_sugar_transport-like"/>
</dbReference>
<keyword evidence="3 6" id="KW-0812">Transmembrane</keyword>
<evidence type="ECO:0000256" key="4">
    <source>
        <dbReference type="ARBA" id="ARBA00022989"/>
    </source>
</evidence>
<sequence length="535" mass="58054">MASATPINMSHYGARHNLTHNWRLLISCMLLSTCYFTFGYDAYIYAGVIAMPTFVANFGTLTPEGYLLTARDTSIVSSIPTIGAVLGFVMIALMADRFGRKVTIYTGCVIGLVGMVLQTIGVSLAVLTVGRTIAAMSTFVTLNMAITLSAELAPASIRGSIMTLSAVTIGIAGVIASGINYATYAIMTNFAWRLPVGLQLAGPVLIVISVFFVMESPTFYLIKGEDAKARQSLVAVRQGYTDAEIDNELENMRHQRALPAKEEKVSPVDIFKGANLQRTFLASSFVIITQLSGLAFSTTYAAIFFIQINQANPFLMVLALTILQLGGACTGQVLIEVLGRRKQALLATSVLFVLNIAIGGLGFAQATDKQAMTAIAALCLVFGFFIAATMSPLQWCAIAEFPTARLRNVTTAYSLLNANLATLVISYVLPYITNADAGNLGPKVYLIFAGFMLISFVWAFFRYPEIRGRTMAELDEMFEARINPRQFRKHVCLNSLEHTATIINKQDGSNLTVIPDEKHNARNQASVQEVEIGTV</sequence>
<keyword evidence="9" id="KW-1185">Reference proteome</keyword>
<evidence type="ECO:0000256" key="1">
    <source>
        <dbReference type="ARBA" id="ARBA00004141"/>
    </source>
</evidence>
<dbReference type="Proteomes" id="UP001309876">
    <property type="component" value="Unassembled WGS sequence"/>
</dbReference>
<feature type="transmembrane region" description="Helical" evidence="6">
    <location>
        <begin position="444"/>
        <end position="461"/>
    </location>
</feature>
<keyword evidence="4 6" id="KW-1133">Transmembrane helix</keyword>
<dbReference type="GO" id="GO:0016020">
    <property type="term" value="C:membrane"/>
    <property type="evidence" value="ECO:0007669"/>
    <property type="project" value="UniProtKB-SubCell"/>
</dbReference>
<feature type="transmembrane region" description="Helical" evidence="6">
    <location>
        <begin position="314"/>
        <end position="335"/>
    </location>
</feature>
<dbReference type="Pfam" id="PF00083">
    <property type="entry name" value="Sugar_tr"/>
    <property type="match status" value="1"/>
</dbReference>
<evidence type="ECO:0000256" key="6">
    <source>
        <dbReference type="SAM" id="Phobius"/>
    </source>
</evidence>
<feature type="transmembrane region" description="Helical" evidence="6">
    <location>
        <begin position="102"/>
        <end position="127"/>
    </location>
</feature>
<accession>A0AAN7SYR7</accession>
<dbReference type="GO" id="GO:0005351">
    <property type="term" value="F:carbohydrate:proton symporter activity"/>
    <property type="evidence" value="ECO:0007669"/>
    <property type="project" value="TreeGrafter"/>
</dbReference>
<evidence type="ECO:0000313" key="8">
    <source>
        <dbReference type="EMBL" id="KAK5084775.1"/>
    </source>
</evidence>
<dbReference type="PROSITE" id="PS00216">
    <property type="entry name" value="SUGAR_TRANSPORT_1"/>
    <property type="match status" value="1"/>
</dbReference>
<evidence type="ECO:0000259" key="7">
    <source>
        <dbReference type="PROSITE" id="PS50850"/>
    </source>
</evidence>
<evidence type="ECO:0000256" key="5">
    <source>
        <dbReference type="ARBA" id="ARBA00023136"/>
    </source>
</evidence>
<protein>
    <recommendedName>
        <fullName evidence="7">Major facilitator superfamily (MFS) profile domain-containing protein</fullName>
    </recommendedName>
</protein>
<keyword evidence="5 6" id="KW-0472">Membrane</keyword>
<feature type="transmembrane region" description="Helical" evidence="6">
    <location>
        <begin position="370"/>
        <end position="390"/>
    </location>
</feature>
<dbReference type="InterPro" id="IPR005829">
    <property type="entry name" value="Sugar_transporter_CS"/>
</dbReference>
<dbReference type="PROSITE" id="PS50850">
    <property type="entry name" value="MFS"/>
    <property type="match status" value="1"/>
</dbReference>